<keyword evidence="2" id="KW-0964">Secreted</keyword>
<evidence type="ECO:0000256" key="5">
    <source>
        <dbReference type="ARBA" id="ARBA00022801"/>
    </source>
</evidence>
<evidence type="ECO:0000256" key="4">
    <source>
        <dbReference type="ARBA" id="ARBA00022729"/>
    </source>
</evidence>
<comment type="subcellular location">
    <subcellularLocation>
        <location evidence="1">Secreted</location>
    </subcellularLocation>
</comment>
<feature type="domain" description="Phospholipase/carboxylesterase/thioesterase" evidence="9">
    <location>
        <begin position="123"/>
        <end position="193"/>
    </location>
</feature>
<evidence type="ECO:0000256" key="2">
    <source>
        <dbReference type="ARBA" id="ARBA00022525"/>
    </source>
</evidence>
<keyword evidence="6" id="KW-0119">Carbohydrate metabolism</keyword>
<keyword evidence="5" id="KW-0378">Hydrolase</keyword>
<comment type="caution">
    <text evidence="10">The sequence shown here is derived from an EMBL/GenBank/DDBJ whole genome shotgun (WGS) entry which is preliminary data.</text>
</comment>
<keyword evidence="4 8" id="KW-0732">Signal</keyword>
<name>A0ABU8TM38_9HYPH</name>
<dbReference type="EMBL" id="JBAKIA010000009">
    <property type="protein sequence ID" value="MEJ8475237.1"/>
    <property type="molecule type" value="Genomic_DNA"/>
</dbReference>
<keyword evidence="3" id="KW-0858">Xylan degradation</keyword>
<feature type="signal peptide" evidence="8">
    <location>
        <begin position="1"/>
        <end position="23"/>
    </location>
</feature>
<dbReference type="Gene3D" id="3.40.50.1820">
    <property type="entry name" value="alpha/beta hydrolase"/>
    <property type="match status" value="1"/>
</dbReference>
<dbReference type="Proteomes" id="UP001385499">
    <property type="component" value="Unassembled WGS sequence"/>
</dbReference>
<reference evidence="10 11" key="1">
    <citation type="submission" date="2024-02" db="EMBL/GenBank/DDBJ databases">
        <title>Roseibium algae sp. nov., isolated from marine alga (Grateloupia sp.), showing potential in myo-inositol conversion.</title>
        <authorList>
            <person name="Wang Y."/>
        </authorList>
    </citation>
    <scope>NUCLEOTIDE SEQUENCE [LARGE SCALE GENOMIC DNA]</scope>
    <source>
        <strain evidence="10 11">H3510</strain>
    </source>
</reference>
<dbReference type="RefSeq" id="WP_340275204.1">
    <property type="nucleotide sequence ID" value="NZ_JBAKIA010000009.1"/>
</dbReference>
<organism evidence="10 11">
    <name type="scientific">Roseibium algae</name>
    <dbReference type="NCBI Taxonomy" id="3123038"/>
    <lineage>
        <taxon>Bacteria</taxon>
        <taxon>Pseudomonadati</taxon>
        <taxon>Pseudomonadota</taxon>
        <taxon>Alphaproteobacteria</taxon>
        <taxon>Hyphomicrobiales</taxon>
        <taxon>Stappiaceae</taxon>
        <taxon>Roseibium</taxon>
    </lineage>
</organism>
<proteinExistence type="predicted"/>
<evidence type="ECO:0000259" key="9">
    <source>
        <dbReference type="Pfam" id="PF02230"/>
    </source>
</evidence>
<dbReference type="InterPro" id="IPR043595">
    <property type="entry name" value="FaeB/C/D"/>
</dbReference>
<protein>
    <submittedName>
        <fullName evidence="10">Polyhydroxybutyrate depolymerase</fullName>
    </submittedName>
</protein>
<evidence type="ECO:0000256" key="6">
    <source>
        <dbReference type="ARBA" id="ARBA00023277"/>
    </source>
</evidence>
<dbReference type="InterPro" id="IPR029058">
    <property type="entry name" value="AB_hydrolase_fold"/>
</dbReference>
<keyword evidence="7" id="KW-0624">Polysaccharide degradation</keyword>
<evidence type="ECO:0000313" key="10">
    <source>
        <dbReference type="EMBL" id="MEJ8475237.1"/>
    </source>
</evidence>
<dbReference type="SUPFAM" id="SSF53474">
    <property type="entry name" value="alpha/beta-Hydrolases"/>
    <property type="match status" value="1"/>
</dbReference>
<dbReference type="Pfam" id="PF02230">
    <property type="entry name" value="Abhydrolase_2"/>
    <property type="match status" value="1"/>
</dbReference>
<dbReference type="InterPro" id="IPR003140">
    <property type="entry name" value="PLipase/COase/thioEstase"/>
</dbReference>
<dbReference type="PANTHER" id="PTHR38050:SF2">
    <property type="entry name" value="FERULOYL ESTERASE C-RELATED"/>
    <property type="match status" value="1"/>
</dbReference>
<accession>A0ABU8TM38</accession>
<feature type="chain" id="PRO_5046041755" evidence="8">
    <location>
        <begin position="24"/>
        <end position="275"/>
    </location>
</feature>
<evidence type="ECO:0000256" key="8">
    <source>
        <dbReference type="SAM" id="SignalP"/>
    </source>
</evidence>
<evidence type="ECO:0000313" key="11">
    <source>
        <dbReference type="Proteomes" id="UP001385499"/>
    </source>
</evidence>
<evidence type="ECO:0000256" key="1">
    <source>
        <dbReference type="ARBA" id="ARBA00004613"/>
    </source>
</evidence>
<dbReference type="PROSITE" id="PS51257">
    <property type="entry name" value="PROKAR_LIPOPROTEIN"/>
    <property type="match status" value="1"/>
</dbReference>
<dbReference type="PANTHER" id="PTHR38050">
    <property type="match status" value="1"/>
</dbReference>
<gene>
    <name evidence="10" type="ORF">V6575_14175</name>
</gene>
<sequence>MSLSKTLFAFGVLSACLVPPAGAEDACGGEVACQLGGGEYYAILPEGSREGASIGAVLFLHGHRGKALNTAKNPAYQALANDLGVAVIAVQGVDGTWSFPTSPRKLRDEYAFFDKVLEDVEYRFDIDRERTLLSGFSSGAFMTWYVACENGSQFAGYAPIAGAFWQPLPVSCPSPAPYLFHVHGRSDTVVPLEGRALGGGKWHQGDVFKSFDVWLKQLGLKRDEPRRYEEGNLSCEQWTPKDGVLDLCLHDGGHSVRPEWISRAWKKLATLKGWQ</sequence>
<evidence type="ECO:0000256" key="7">
    <source>
        <dbReference type="ARBA" id="ARBA00023326"/>
    </source>
</evidence>
<evidence type="ECO:0000256" key="3">
    <source>
        <dbReference type="ARBA" id="ARBA00022651"/>
    </source>
</evidence>
<keyword evidence="11" id="KW-1185">Reference proteome</keyword>